<dbReference type="SUPFAM" id="SSF52540">
    <property type="entry name" value="P-loop containing nucleoside triphosphate hydrolases"/>
    <property type="match status" value="2"/>
</dbReference>
<dbReference type="PANTHER" id="PTHR41313">
    <property type="entry name" value="ADENINE-SPECIFIC METHYLTRANSFERASE"/>
    <property type="match status" value="1"/>
</dbReference>
<proteinExistence type="predicted"/>
<keyword evidence="3" id="KW-0489">Methyltransferase</keyword>
<dbReference type="GO" id="GO:0008168">
    <property type="term" value="F:methyltransferase activity"/>
    <property type="evidence" value="ECO:0007669"/>
    <property type="project" value="UniProtKB-KW"/>
</dbReference>
<dbReference type="Gene3D" id="3.40.50.150">
    <property type="entry name" value="Vaccinia Virus protein VP39"/>
    <property type="match status" value="1"/>
</dbReference>
<dbReference type="SUPFAM" id="SSF53335">
    <property type="entry name" value="S-adenosyl-L-methionine-dependent methyltransferases"/>
    <property type="match status" value="1"/>
</dbReference>
<sequence length="1604" mass="178475">MSAAAHTAQFVEWPTWDDEVLAHIEGQATKFEANVLAINALRSIESEARPASASERRALLRYTGWGGIPASFNDEGRDPAWVERAGRLRQLLSADDHDSARASVNNSHYTDPLVIHWIWAALRRLGFQGGNILEPSAGTGHFLGCMPADIAQRSRVTAIELDRISGRILRSLYGACGVDVRIGGFEAATLAEGTYDLILSNVPFGRYGVLDNRNRPYSRASIHNWFVGRALDVLRPGGLVCFITSTYFLDESDAGMRAHVASEADLVTAFRLPSGTFERIASTSVQADLVVLRKRAPGDGAAAAEWLDLDYVPKPMLREGCHEQYLRINRWFVRHPEHVLGRIDRVSNGFQAVPTAMLDGYLESALLGAQALVPKGAYSVQPKAPARTPRDIVPAPAGTRPGSLVVSEGRIGIVEDDHVVDLHDRLNATVRQRIAGMVDIRDRARALLSAQLGATTDQALIELRRRLNQSYDRFVGKHGYLSCRANALAFRRDPDYPLLLSLEHYDEEEEVATKAAIFSKRTVSPVREATVAEHPDEALALSMQWKGRVDPDYMARLLRATPEDALADLSARGMIYLNPEGDRHEPADEYLSGNVKRKLTVALAAGDAYRANVAALEKVIPEDLPPGDIALRLGAVWVPADVVETFIKEVLGLRDTTVRYLAVAGTWSVTFNDWAARQSVACIQEYGTRRMHAIELVQHALNVQTPTVRDPHPEKDGAYIVNKEETLAAREKLGLIRDRFAAWAYEDAPRCERLCRIYNDLFNCIRQREFDGSHLKLPGFSQCFELHASQRNAIWRVVQSGNTGLFHAVGAGKTAIMVAASMELRRLGLANKPAHIVPNHCLEQYAAELVRLYPSAAVLMATKEDLAGDRRREFVARVATGDWDAIVMTHSTFELLPMSAGFTGDFIKDTIREIEMAVRMCSADSRSNRIVKQLERMKKTWKIRLERLENQDRKDDFLCWEALGVDWLAYDEAHSAKNLFRHTKMARIAGLPLSNSQRAFDLYLKSRHTMSLYRGEHRGVVLATATPVANSMAEVHTFQRFLQPNTLRSLGLEQFDAWAATFGETVTALEIAPDGSGYRLNTRFARFINVPDLMTVFCDVSDIRTREMLKLPVPILKGDKPRTVTCKPSEQLRAFVRSLVKRAERLKTARVDPREDNMLMIASEGRLAALDMRLINGRQPADPGGKVAQCAREVHNIWQVTASLKRAQLVFCDLSTPKSGMAFSVYQALREELIELGLPAEQIAFIHDAETDSQKARLFRQVREGKVRVLLGSTPKMGVGTNVQRRLVALHELDCPWRPCDVEQREGRILRQGNECAEVEIIRYVTEGSFDAYSWQTVLTKAKFIAQVMSGDKGIRSVEDVELATLTYAEVKALASGNPKIIEKAGVDAEIAKYASLLSVWRNQRYANESEVAGLPMRIESNERLLAALVADAERAHAVLGTDLVVNVHGRTYRGREEIGEVLRATVRSARASISRSARDEVIGTVGAFELCVFIGREEDEVHLFVRGASSHECRPCQTGPALHAGLIETIREVAPHRDDCAQRLARMRSKLEGLAAELQRPFEHEDRLAALIARQRELEAELDLGKDEVGSNAVEDVPEQIAA</sequence>
<reference evidence="3 4" key="2">
    <citation type="journal article" date="2016" name="Science">
        <title>A bacterium that degrades and assimilates poly(ethylene terephthalate).</title>
        <authorList>
            <person name="Yoshida S."/>
            <person name="Hiraga K."/>
            <person name="Takehana T."/>
            <person name="Taniguchi I."/>
            <person name="Yamaji H."/>
            <person name="Maeda Y."/>
            <person name="Toyohara K."/>
            <person name="Miyamoto K."/>
            <person name="Kimura Y."/>
            <person name="Oda K."/>
        </authorList>
    </citation>
    <scope>NUCLEOTIDE SEQUENCE [LARGE SCALE GENOMIC DNA]</scope>
    <source>
        <strain evidence="4">NBRC 110686 / TISTR 2288 / 201-F6</strain>
    </source>
</reference>
<evidence type="ECO:0000256" key="1">
    <source>
        <dbReference type="SAM" id="Coils"/>
    </source>
</evidence>
<evidence type="ECO:0000313" key="4">
    <source>
        <dbReference type="Proteomes" id="UP000037660"/>
    </source>
</evidence>
<dbReference type="STRING" id="1547922.ISF6_3434"/>
<accession>A0A0K8NUG4</accession>
<dbReference type="PRINTS" id="PR00507">
    <property type="entry name" value="N12N6MTFRASE"/>
</dbReference>
<feature type="domain" description="Helicase C-terminal" evidence="2">
    <location>
        <begin position="1199"/>
        <end position="1369"/>
    </location>
</feature>
<dbReference type="InterPro" id="IPR014001">
    <property type="entry name" value="Helicase_ATP-bd"/>
</dbReference>
<keyword evidence="1" id="KW-0175">Coiled coil</keyword>
<evidence type="ECO:0000259" key="2">
    <source>
        <dbReference type="PROSITE" id="PS51194"/>
    </source>
</evidence>
<dbReference type="EMBL" id="BBYR01000005">
    <property type="protein sequence ID" value="GAP34008.1"/>
    <property type="molecule type" value="Genomic_DNA"/>
</dbReference>
<evidence type="ECO:0000313" key="3">
    <source>
        <dbReference type="EMBL" id="GAP34008.1"/>
    </source>
</evidence>
<dbReference type="InterPro" id="IPR027417">
    <property type="entry name" value="P-loop_NTPase"/>
</dbReference>
<feature type="coiled-coil region" evidence="1">
    <location>
        <begin position="1538"/>
        <end position="1589"/>
    </location>
</feature>
<dbReference type="SMART" id="SM00487">
    <property type="entry name" value="DEXDc"/>
    <property type="match status" value="1"/>
</dbReference>
<dbReference type="PANTHER" id="PTHR41313:SF1">
    <property type="entry name" value="DNA METHYLASE ADENINE-SPECIFIC DOMAIN-CONTAINING PROTEIN"/>
    <property type="match status" value="1"/>
</dbReference>
<dbReference type="CDD" id="cd02440">
    <property type="entry name" value="AdoMet_MTases"/>
    <property type="match status" value="1"/>
</dbReference>
<dbReference type="InterPro" id="IPR001650">
    <property type="entry name" value="Helicase_C-like"/>
</dbReference>
<dbReference type="Pfam" id="PF00271">
    <property type="entry name" value="Helicase_C"/>
    <property type="match status" value="1"/>
</dbReference>
<gene>
    <name evidence="3" type="ORF">ISF6_3434</name>
</gene>
<protein>
    <submittedName>
        <fullName evidence="3">Putative DNA methylase</fullName>
    </submittedName>
</protein>
<dbReference type="PROSITE" id="PS51194">
    <property type="entry name" value="HELICASE_CTER"/>
    <property type="match status" value="1"/>
</dbReference>
<comment type="caution">
    <text evidence="3">The sequence shown here is derived from an EMBL/GenBank/DDBJ whole genome shotgun (WGS) entry which is preliminary data.</text>
</comment>
<dbReference type="InterPro" id="IPR052933">
    <property type="entry name" value="DNA_Protect_Modify"/>
</dbReference>
<keyword evidence="3" id="KW-0808">Transferase</keyword>
<keyword evidence="4" id="KW-1185">Reference proteome</keyword>
<dbReference type="Gene3D" id="3.40.50.300">
    <property type="entry name" value="P-loop containing nucleotide triphosphate hydrolases"/>
    <property type="match status" value="2"/>
</dbReference>
<reference evidence="4" key="1">
    <citation type="submission" date="2015-07" db="EMBL/GenBank/DDBJ databases">
        <title>Discovery of a poly(ethylene terephthalate assimilation.</title>
        <authorList>
            <person name="Yoshida S."/>
            <person name="Hiraga K."/>
            <person name="Takehana T."/>
            <person name="Taniguchi I."/>
            <person name="Yamaji H."/>
            <person name="Maeda Y."/>
            <person name="Toyohara K."/>
            <person name="Miyamoto K."/>
            <person name="Kimura Y."/>
            <person name="Oda K."/>
        </authorList>
    </citation>
    <scope>NUCLEOTIDE SEQUENCE [LARGE SCALE GENOMIC DNA]</scope>
    <source>
        <strain evidence="4">NBRC 110686 / TISTR 2288 / 201-F6</strain>
    </source>
</reference>
<dbReference type="GO" id="GO:0032259">
    <property type="term" value="P:methylation"/>
    <property type="evidence" value="ECO:0007669"/>
    <property type="project" value="UniProtKB-KW"/>
</dbReference>
<organism evidence="3 4">
    <name type="scientific">Piscinibacter sakaiensis</name>
    <name type="common">Ideonella sakaiensis</name>
    <dbReference type="NCBI Taxonomy" id="1547922"/>
    <lineage>
        <taxon>Bacteria</taxon>
        <taxon>Pseudomonadati</taxon>
        <taxon>Pseudomonadota</taxon>
        <taxon>Betaproteobacteria</taxon>
        <taxon>Burkholderiales</taxon>
        <taxon>Sphaerotilaceae</taxon>
        <taxon>Piscinibacter</taxon>
    </lineage>
</organism>
<name>A0A0K8NUG4_PISS1</name>
<dbReference type="InterPro" id="IPR029063">
    <property type="entry name" value="SAM-dependent_MTases_sf"/>
</dbReference>
<dbReference type="Proteomes" id="UP000037660">
    <property type="component" value="Unassembled WGS sequence"/>
</dbReference>